<reference evidence="2" key="1">
    <citation type="submission" date="2018-11" db="EMBL/GenBank/DDBJ databases">
        <title>Complete genome sequence of Paenibacillus sp. ML311-T8.</title>
        <authorList>
            <person name="Nam Y.-D."/>
            <person name="Kang J."/>
            <person name="Chung W.-H."/>
            <person name="Park Y.S."/>
        </authorList>
    </citation>
    <scope>NUCLEOTIDE SEQUENCE [LARGE SCALE GENOMIC DNA]</scope>
    <source>
        <strain evidence="2">ML311-T8</strain>
    </source>
</reference>
<dbReference type="KEGG" id="ppsc:EHS13_20370"/>
<dbReference type="AlphaFoldDB" id="A0A6B8RNE7"/>
<organism evidence="1 2">
    <name type="scientific">Paenibacillus psychroresistens</name>
    <dbReference type="NCBI Taxonomy" id="1778678"/>
    <lineage>
        <taxon>Bacteria</taxon>
        <taxon>Bacillati</taxon>
        <taxon>Bacillota</taxon>
        <taxon>Bacilli</taxon>
        <taxon>Bacillales</taxon>
        <taxon>Paenibacillaceae</taxon>
        <taxon>Paenibacillus</taxon>
    </lineage>
</organism>
<keyword evidence="2" id="KW-1185">Reference proteome</keyword>
<dbReference type="RefSeq" id="WP_155702175.1">
    <property type="nucleotide sequence ID" value="NZ_CP034235.1"/>
</dbReference>
<evidence type="ECO:0000313" key="1">
    <source>
        <dbReference type="EMBL" id="QGQ97075.1"/>
    </source>
</evidence>
<dbReference type="Proteomes" id="UP000426246">
    <property type="component" value="Chromosome"/>
</dbReference>
<sequence length="110" mass="12832">MAKGLDEAQLKDLKSWQDELKIEEKQLITSLKDLGEETRLLRTRKHVLDSIVRRFGSDTSGVEDFKKDNVNDLWDLIKKKEEQYNELEVVTGKRVAHLRHIISEIEDTLA</sequence>
<proteinExistence type="predicted"/>
<name>A0A6B8RNE7_9BACL</name>
<accession>A0A6B8RNE7</accession>
<dbReference type="EMBL" id="CP034235">
    <property type="protein sequence ID" value="QGQ97075.1"/>
    <property type="molecule type" value="Genomic_DNA"/>
</dbReference>
<gene>
    <name evidence="1" type="ORF">EHS13_20370</name>
</gene>
<protein>
    <submittedName>
        <fullName evidence="1">Uncharacterized protein</fullName>
    </submittedName>
</protein>
<evidence type="ECO:0000313" key="2">
    <source>
        <dbReference type="Proteomes" id="UP000426246"/>
    </source>
</evidence>